<dbReference type="Pfam" id="PF06458">
    <property type="entry name" value="MucBP"/>
    <property type="match status" value="9"/>
</dbReference>
<feature type="domain" description="MucBP" evidence="3">
    <location>
        <begin position="720"/>
        <end position="765"/>
    </location>
</feature>
<feature type="domain" description="MucBP" evidence="3">
    <location>
        <begin position="910"/>
        <end position="964"/>
    </location>
</feature>
<name>A0A0R2GT41_9LACO</name>
<feature type="domain" description="MucBP" evidence="3">
    <location>
        <begin position="970"/>
        <end position="1022"/>
    </location>
</feature>
<feature type="region of interest" description="Disordered" evidence="2">
    <location>
        <begin position="1080"/>
        <end position="1116"/>
    </location>
</feature>
<feature type="region of interest" description="Disordered" evidence="2">
    <location>
        <begin position="1046"/>
        <end position="1067"/>
    </location>
</feature>
<feature type="region of interest" description="Disordered" evidence="2">
    <location>
        <begin position="10"/>
        <end position="116"/>
    </location>
</feature>
<evidence type="ECO:0000313" key="5">
    <source>
        <dbReference type="Proteomes" id="UP000051639"/>
    </source>
</evidence>
<feature type="domain" description="MucBP" evidence="3">
    <location>
        <begin position="794"/>
        <end position="833"/>
    </location>
</feature>
<sequence>MIMSFFDLFKPHKNVEKEVPKEVNKSTSKDVKEEVATETSTPNSTSTPSVVKAEMKLENVTPAEPSAGTVNSPAKPHVHTQNPQSERQPNSDIHFQTPQTPKSKINDNPWGDPTYNVKADEVISNNLSSESEVTDGLDQLTEPANPLTTEQSYKPQVMARPIFFKFSYQGEKVANDFVAKGQVGQEVLLKDLPRPAGFLYTQQVAESYRITDHTQHITLNLIPSEITYDLIPVTEDRKLINQKYVKQVRLQPGTSVPFSQLVEIPGYQAYTTRVYLASEETQQIEIMYSPVPQSITVLFTNLAGETLAERTLQGKTGDHYELDPGEHHFEGYELVDEPENLSGTFSAGPQIITLKYRPISSTVTINFLDEAGNALHRPLSYDGSFGQSYSINLPQIDGYELISDPQALVGTFANHPKQVALKFTRAEQHFKVHFWFDKELKQSAGEDKIITGLTNNDYKYPVPQIDGYQAAPDVITGRFSPFGNSDVDVVYSPIPSLMHVALQDEAGRPLSGAKPLEVNGQVGKPYKIQLPEIPGYIRPETTISGKHKQSKESIVVHYQPTPTKLTINFINLRTKQPIADLTPEVHSGLMGTTYSFEPKVIDGYQLVGQSGNVSGTFKQPEETINLSYQPNPSKIIVNQLDQAHNEALPSFTLTGYYGEPYSIQPAEKAGFSFDSASDELSGNFPTNQKTINLYYTREMIKFTIMPVDQFKEVIDPQVGITISGIVDQRFSTGLPKIAGYTSPSETVSGTLRSERANQTIKIQYQPEETLLRLHFICQGGPMDTLVPFDDFELPGLVGDPYEYDVPTLQGYTPSQTHLNGKFDVQPTDLEIVYVVNSERYTISFVDEQQQLIEKLPPSTADFGTEIDVTTQIPAGYHLPSGSQATITLDSSKDYNLAILPDTLTVELHAVAEDGTDLGVNRQITGLYHQSQTVEAPTIPGYTPVDGNEVTVNFELGEDAQEVSYAANPAKLTVRFMDTQGTPLKPIEVINGRYGQAYHVDAPKLEGYVIVGDPVKQGTFGLNDLDTAFIFRAGSDELSKAITPLDDLLDPSPQSHPKLEVPDTPANKTEVQADTLTVSTTDGGNVKVVDSSTSDSQTANQLSEKNEDSPTSSATKQSVLNRVIHPIDN</sequence>
<feature type="domain" description="MucBP" evidence="3">
    <location>
        <begin position="565"/>
        <end position="629"/>
    </location>
</feature>
<dbReference type="PATRIC" id="fig|148604.4.peg.910"/>
<feature type="region of interest" description="Disordered" evidence="2">
    <location>
        <begin position="129"/>
        <end position="152"/>
    </location>
</feature>
<protein>
    <submittedName>
        <fullName evidence="4">MucBP domain-containing protein</fullName>
    </submittedName>
</protein>
<dbReference type="Proteomes" id="UP000051639">
    <property type="component" value="Unassembled WGS sequence"/>
</dbReference>
<dbReference type="InterPro" id="IPR009459">
    <property type="entry name" value="MucBP_dom"/>
</dbReference>
<feature type="compositionally biased region" description="Polar residues" evidence="2">
    <location>
        <begin position="1089"/>
        <end position="1116"/>
    </location>
</feature>
<dbReference type="OrthoDB" id="2301730at2"/>
<feature type="compositionally biased region" description="Low complexity" evidence="2">
    <location>
        <begin position="39"/>
        <end position="49"/>
    </location>
</feature>
<feature type="domain" description="MucBP" evidence="3">
    <location>
        <begin position="295"/>
        <end position="357"/>
    </location>
</feature>
<feature type="domain" description="MucBP" evidence="3">
    <location>
        <begin position="503"/>
        <end position="559"/>
    </location>
</feature>
<feature type="domain" description="MucBP" evidence="3">
    <location>
        <begin position="362"/>
        <end position="423"/>
    </location>
</feature>
<dbReference type="AlphaFoldDB" id="A0A0R2GT41"/>
<feature type="compositionally biased region" description="Basic and acidic residues" evidence="2">
    <location>
        <begin position="10"/>
        <end position="35"/>
    </location>
</feature>
<evidence type="ECO:0000313" key="4">
    <source>
        <dbReference type="EMBL" id="KRN44035.1"/>
    </source>
</evidence>
<evidence type="ECO:0000256" key="2">
    <source>
        <dbReference type="SAM" id="MobiDB-lite"/>
    </source>
</evidence>
<dbReference type="EMBL" id="JQBA01000024">
    <property type="protein sequence ID" value="KRN44035.1"/>
    <property type="molecule type" value="Genomic_DNA"/>
</dbReference>
<evidence type="ECO:0000256" key="1">
    <source>
        <dbReference type="ARBA" id="ARBA00022737"/>
    </source>
</evidence>
<gene>
    <name evidence="4" type="ORF">IV41_GL000878</name>
</gene>
<keyword evidence="1" id="KW-0677">Repeat</keyword>
<feature type="domain" description="MucBP" evidence="3">
    <location>
        <begin position="634"/>
        <end position="696"/>
    </location>
</feature>
<keyword evidence="5" id="KW-1185">Reference proteome</keyword>
<reference evidence="4 5" key="1">
    <citation type="journal article" date="2015" name="Genome Announc.">
        <title>Expanding the biotechnology potential of lactobacilli through comparative genomics of 213 strains and associated genera.</title>
        <authorList>
            <person name="Sun Z."/>
            <person name="Harris H.M."/>
            <person name="McCann A."/>
            <person name="Guo C."/>
            <person name="Argimon S."/>
            <person name="Zhang W."/>
            <person name="Yang X."/>
            <person name="Jeffery I.B."/>
            <person name="Cooney J.C."/>
            <person name="Kagawa T.F."/>
            <person name="Liu W."/>
            <person name="Song Y."/>
            <person name="Salvetti E."/>
            <person name="Wrobel A."/>
            <person name="Rasinkangas P."/>
            <person name="Parkhill J."/>
            <person name="Rea M.C."/>
            <person name="O'Sullivan O."/>
            <person name="Ritari J."/>
            <person name="Douillard F.P."/>
            <person name="Paul Ross R."/>
            <person name="Yang R."/>
            <person name="Briner A.E."/>
            <person name="Felis G.E."/>
            <person name="de Vos W.M."/>
            <person name="Barrangou R."/>
            <person name="Klaenhammer T.R."/>
            <person name="Caufield P.W."/>
            <person name="Cui Y."/>
            <person name="Zhang H."/>
            <person name="O'Toole P.W."/>
        </authorList>
    </citation>
    <scope>NUCLEOTIDE SEQUENCE [LARGE SCALE GENOMIC DNA]</scope>
    <source>
        <strain evidence="4 5">DSM 14792</strain>
    </source>
</reference>
<comment type="caution">
    <text evidence="4">The sequence shown here is derived from an EMBL/GenBank/DDBJ whole genome shotgun (WGS) entry which is preliminary data.</text>
</comment>
<organism evidence="4 5">
    <name type="scientific">Limosilactobacillus ingluviei</name>
    <dbReference type="NCBI Taxonomy" id="148604"/>
    <lineage>
        <taxon>Bacteria</taxon>
        <taxon>Bacillati</taxon>
        <taxon>Bacillota</taxon>
        <taxon>Bacilli</taxon>
        <taxon>Lactobacillales</taxon>
        <taxon>Lactobacillaceae</taxon>
        <taxon>Limosilactobacillus</taxon>
    </lineage>
</organism>
<feature type="compositionally biased region" description="Polar residues" evidence="2">
    <location>
        <begin position="79"/>
        <end position="103"/>
    </location>
</feature>
<evidence type="ECO:0000259" key="3">
    <source>
        <dbReference type="Pfam" id="PF06458"/>
    </source>
</evidence>
<dbReference type="Gene3D" id="3.10.20.320">
    <property type="entry name" value="Putative peptidoglycan bound protein (lpxtg motif)"/>
    <property type="match status" value="5"/>
</dbReference>
<accession>A0A0R2GT41</accession>
<proteinExistence type="predicted"/>